<dbReference type="AlphaFoldDB" id="A0AAU8DB40"/>
<dbReference type="GO" id="GO:0052689">
    <property type="term" value="F:carboxylic ester hydrolase activity"/>
    <property type="evidence" value="ECO:0007669"/>
    <property type="project" value="UniProtKB-ARBA"/>
</dbReference>
<evidence type="ECO:0000313" key="3">
    <source>
        <dbReference type="EMBL" id="XCG56378.1"/>
    </source>
</evidence>
<dbReference type="PANTHER" id="PTHR22946">
    <property type="entry name" value="DIENELACTONE HYDROLASE DOMAIN-CONTAINING PROTEIN-RELATED"/>
    <property type="match status" value="1"/>
</dbReference>
<proteinExistence type="predicted"/>
<evidence type="ECO:0000259" key="2">
    <source>
        <dbReference type="Pfam" id="PF01738"/>
    </source>
</evidence>
<reference evidence="3" key="1">
    <citation type="submission" date="2024-06" db="EMBL/GenBank/DDBJ databases">
        <title>Mesorhizobium karijinii sp. nov., a symbiont of the iconic Swainsona formosa from arid Australia.</title>
        <authorList>
            <person name="Hill Y.J."/>
            <person name="Watkin E.L.J."/>
            <person name="O'Hara G.W."/>
            <person name="Terpolilli J."/>
            <person name="Tye M.L."/>
            <person name="Kohlmeier M.G."/>
        </authorList>
    </citation>
    <scope>NUCLEOTIDE SEQUENCE</scope>
    <source>
        <strain evidence="3">WSM2239</strain>
    </source>
</reference>
<keyword evidence="1 3" id="KW-0378">Hydrolase</keyword>
<feature type="domain" description="Dienelactone hydrolase" evidence="2">
    <location>
        <begin position="112"/>
        <end position="289"/>
    </location>
</feature>
<gene>
    <name evidence="3" type="ORF">ABVK49_06625</name>
</gene>
<protein>
    <submittedName>
        <fullName evidence="3">Dienelactone hydrolase family protein</fullName>
    </submittedName>
</protein>
<organism evidence="3">
    <name type="scientific">Mesorhizobium sp. WSM2239</name>
    <dbReference type="NCBI Taxonomy" id="3228852"/>
    <lineage>
        <taxon>Bacteria</taxon>
        <taxon>Pseudomonadati</taxon>
        <taxon>Pseudomonadota</taxon>
        <taxon>Alphaproteobacteria</taxon>
        <taxon>Hyphomicrobiales</taxon>
        <taxon>Phyllobacteriaceae</taxon>
        <taxon>Mesorhizobium</taxon>
    </lineage>
</organism>
<dbReference type="PANTHER" id="PTHR22946:SF9">
    <property type="entry name" value="POLYKETIDE TRANSFERASE AF380"/>
    <property type="match status" value="1"/>
</dbReference>
<dbReference type="SUPFAM" id="SSF53474">
    <property type="entry name" value="alpha/beta-Hydrolases"/>
    <property type="match status" value="1"/>
</dbReference>
<dbReference type="InterPro" id="IPR029058">
    <property type="entry name" value="AB_hydrolase_fold"/>
</dbReference>
<name>A0AAU8DB40_9HYPH</name>
<dbReference type="InterPro" id="IPR002925">
    <property type="entry name" value="Dienelactn_hydro"/>
</dbReference>
<dbReference type="InterPro" id="IPR050261">
    <property type="entry name" value="FrsA_esterase"/>
</dbReference>
<sequence length="311" mass="33314">MATGCCADEARRSYGRKCLGRPLHLDRYISAVEGGRGRFEDRTGAGDGLAIQSHIKSFVTERSAPFSVIDMASGDAVASTDPRNAEPVRRAAMSEVLSSDIREVRIEPESLDGLLGIPQGALGIVIFAHGSGSGRLSPRNNYVASELRSAGLATFLLDLLNPEEERDRRNVFDVELLARRLVLATQWVRRRPELSGLKAGYFGASTGAAAALRAAAAEPDIAAVVSRGGRPDLALEVLPAVRAPTLLLVGSRDGPVIGMNERAYDALGAEKQLVIVEGAGHLFEEPGTLDEVVRHATQWFVDHLNPSAERT</sequence>
<accession>A0AAU8DB40</accession>
<dbReference type="EMBL" id="CP159249">
    <property type="protein sequence ID" value="XCG56378.1"/>
    <property type="molecule type" value="Genomic_DNA"/>
</dbReference>
<dbReference type="Pfam" id="PF01738">
    <property type="entry name" value="DLH"/>
    <property type="match status" value="1"/>
</dbReference>
<evidence type="ECO:0000256" key="1">
    <source>
        <dbReference type="ARBA" id="ARBA00022801"/>
    </source>
</evidence>
<dbReference type="Gene3D" id="3.40.50.1820">
    <property type="entry name" value="alpha/beta hydrolase"/>
    <property type="match status" value="1"/>
</dbReference>